<evidence type="ECO:0000313" key="4">
    <source>
        <dbReference type="Proteomes" id="UP001341840"/>
    </source>
</evidence>
<dbReference type="InterPro" id="IPR050592">
    <property type="entry name" value="GDSL_lipolytic_enzyme"/>
</dbReference>
<dbReference type="InterPro" id="IPR008265">
    <property type="entry name" value="Lipase_GDSL_AS"/>
</dbReference>
<dbReference type="InterPro" id="IPR036514">
    <property type="entry name" value="SGNH_hydro_sf"/>
</dbReference>
<dbReference type="SUPFAM" id="SSF52266">
    <property type="entry name" value="SGNH hydrolase"/>
    <property type="match status" value="1"/>
</dbReference>
<keyword evidence="4" id="KW-1185">Reference proteome</keyword>
<dbReference type="EMBL" id="JASCZI010090765">
    <property type="protein sequence ID" value="MED6146217.1"/>
    <property type="molecule type" value="Genomic_DNA"/>
</dbReference>
<comment type="similarity">
    <text evidence="1">Belongs to the 'GDSL' lipolytic enzyme family.</text>
</comment>
<dbReference type="InterPro" id="IPR001087">
    <property type="entry name" value="GDSL"/>
</dbReference>
<name>A0ABU6TBX4_9FABA</name>
<gene>
    <name evidence="3" type="ORF">PIB30_032594</name>
</gene>
<reference evidence="3 4" key="1">
    <citation type="journal article" date="2023" name="Plants (Basel)">
        <title>Bridging the Gap: Combining Genomics and Transcriptomics Approaches to Understand Stylosanthes scabra, an Orphan Legume from the Brazilian Caatinga.</title>
        <authorList>
            <person name="Ferreira-Neto J.R.C."/>
            <person name="da Silva M.D."/>
            <person name="Binneck E."/>
            <person name="de Melo N.F."/>
            <person name="da Silva R.H."/>
            <person name="de Melo A.L.T.M."/>
            <person name="Pandolfi V."/>
            <person name="Bustamante F.O."/>
            <person name="Brasileiro-Vidal A.C."/>
            <person name="Benko-Iseppon A.M."/>
        </authorList>
    </citation>
    <scope>NUCLEOTIDE SEQUENCE [LARGE SCALE GENOMIC DNA]</scope>
    <source>
        <tissue evidence="3">Leaves</tissue>
    </source>
</reference>
<dbReference type="PROSITE" id="PS51257">
    <property type="entry name" value="PROKAR_LIPOPROTEIN"/>
    <property type="match status" value="1"/>
</dbReference>
<accession>A0ABU6TBX4</accession>
<keyword evidence="2" id="KW-0732">Signal</keyword>
<sequence length="374" mass="41365">MRFIFEAHPPQLGLVILLISCSVTAMTCQKQNESVPAIFVFGDSIVDTGNNNYITTIAKCNFPPYGRDFAAGGFQPSGRFSNGLVPSDFIAEIFGVKNTLPPYLDPNLQLQELLTGVSFASGGAGYDPLTSKIPGALSLSDQLDKLREYQKKIREAVGENRTERIISKSIYIVCLGSDDIANTYIPFRRSEYDIPSYTDLMASQAFNFLKELYGVGGRRIGVVSMPIIGCVPSQRTTGGGIRRACSDSENEAAILFNKKLLSQTKLLNKQFPDARIVYLDIYNILDQMIQNPAKYDFEVVDRGCCGTGTIEASLSCNSLSINTCTDESNYIFWDAYHPTEKAYKIITSMAVWVRLVAETEIETGRLRFSIVFIG</sequence>
<dbReference type="CDD" id="cd01837">
    <property type="entry name" value="SGNH_plant_lipase_like"/>
    <property type="match status" value="1"/>
</dbReference>
<dbReference type="Gene3D" id="3.40.50.1110">
    <property type="entry name" value="SGNH hydrolase"/>
    <property type="match status" value="1"/>
</dbReference>
<dbReference type="PANTHER" id="PTHR45642:SF95">
    <property type="entry name" value="GDSL-LIKE LIPASE_ACYLHYDROLASE FAMILY PROTEIN, EXPRESSED"/>
    <property type="match status" value="1"/>
</dbReference>
<feature type="signal peptide" evidence="2">
    <location>
        <begin position="1"/>
        <end position="25"/>
    </location>
</feature>
<proteinExistence type="inferred from homology"/>
<dbReference type="PANTHER" id="PTHR45642">
    <property type="entry name" value="GDSL ESTERASE/LIPASE EXL3"/>
    <property type="match status" value="1"/>
</dbReference>
<dbReference type="InterPro" id="IPR035669">
    <property type="entry name" value="SGNH_plant_lipase-like"/>
</dbReference>
<evidence type="ECO:0000313" key="3">
    <source>
        <dbReference type="EMBL" id="MED6146217.1"/>
    </source>
</evidence>
<dbReference type="Proteomes" id="UP001341840">
    <property type="component" value="Unassembled WGS sequence"/>
</dbReference>
<dbReference type="Pfam" id="PF00657">
    <property type="entry name" value="Lipase_GDSL"/>
    <property type="match status" value="1"/>
</dbReference>
<evidence type="ECO:0000256" key="1">
    <source>
        <dbReference type="ARBA" id="ARBA00008668"/>
    </source>
</evidence>
<evidence type="ECO:0008006" key="5">
    <source>
        <dbReference type="Google" id="ProtNLM"/>
    </source>
</evidence>
<evidence type="ECO:0000256" key="2">
    <source>
        <dbReference type="SAM" id="SignalP"/>
    </source>
</evidence>
<comment type="caution">
    <text evidence="3">The sequence shown here is derived from an EMBL/GenBank/DDBJ whole genome shotgun (WGS) entry which is preliminary data.</text>
</comment>
<protein>
    <recommendedName>
        <fullName evidence="5">GDSL esterase/lipase EXL3</fullName>
    </recommendedName>
</protein>
<feature type="chain" id="PRO_5046473029" description="GDSL esterase/lipase EXL3" evidence="2">
    <location>
        <begin position="26"/>
        <end position="374"/>
    </location>
</feature>
<dbReference type="PROSITE" id="PS01098">
    <property type="entry name" value="LIPASE_GDSL_SER"/>
    <property type="match status" value="1"/>
</dbReference>
<organism evidence="3 4">
    <name type="scientific">Stylosanthes scabra</name>
    <dbReference type="NCBI Taxonomy" id="79078"/>
    <lineage>
        <taxon>Eukaryota</taxon>
        <taxon>Viridiplantae</taxon>
        <taxon>Streptophyta</taxon>
        <taxon>Embryophyta</taxon>
        <taxon>Tracheophyta</taxon>
        <taxon>Spermatophyta</taxon>
        <taxon>Magnoliopsida</taxon>
        <taxon>eudicotyledons</taxon>
        <taxon>Gunneridae</taxon>
        <taxon>Pentapetalae</taxon>
        <taxon>rosids</taxon>
        <taxon>fabids</taxon>
        <taxon>Fabales</taxon>
        <taxon>Fabaceae</taxon>
        <taxon>Papilionoideae</taxon>
        <taxon>50 kb inversion clade</taxon>
        <taxon>dalbergioids sensu lato</taxon>
        <taxon>Dalbergieae</taxon>
        <taxon>Pterocarpus clade</taxon>
        <taxon>Stylosanthes</taxon>
    </lineage>
</organism>